<protein>
    <recommendedName>
        <fullName evidence="4">RING-type E3 ubiquitin transferase</fullName>
        <ecNumber evidence="4">2.3.2.27</ecNumber>
    </recommendedName>
</protein>
<evidence type="ECO:0000256" key="8">
    <source>
        <dbReference type="ARBA" id="ARBA00022786"/>
    </source>
</evidence>
<keyword evidence="15" id="KW-1185">Reference proteome</keyword>
<dbReference type="SUPFAM" id="SSF49599">
    <property type="entry name" value="TRAF domain-like"/>
    <property type="match status" value="1"/>
</dbReference>
<evidence type="ECO:0000256" key="5">
    <source>
        <dbReference type="ARBA" id="ARBA00022679"/>
    </source>
</evidence>
<comment type="catalytic activity">
    <reaction evidence="1">
        <text>S-ubiquitinyl-[E2 ubiquitin-conjugating enzyme]-L-cysteine + [acceptor protein]-L-lysine = [E2 ubiquitin-conjugating enzyme]-L-cysteine + N(6)-ubiquitinyl-[acceptor protein]-L-lysine.</text>
        <dbReference type="EC" id="2.3.2.27"/>
    </reaction>
</comment>
<evidence type="ECO:0000256" key="11">
    <source>
        <dbReference type="PROSITE-ProRule" id="PRU00455"/>
    </source>
</evidence>
<comment type="similarity">
    <text evidence="3">Belongs to the SINA (Seven in absentia) family.</text>
</comment>
<reference evidence="14" key="1">
    <citation type="submission" date="2022-05" db="EMBL/GenBank/DDBJ databases">
        <title>The Musa troglodytarum L. genome provides insights into the mechanism of non-climacteric behaviour and enrichment of carotenoids.</title>
        <authorList>
            <person name="Wang J."/>
        </authorList>
    </citation>
    <scope>NUCLEOTIDE SEQUENCE</scope>
    <source>
        <tissue evidence="14">Leaf</tissue>
    </source>
</reference>
<dbReference type="Proteomes" id="UP001055439">
    <property type="component" value="Chromosome 6"/>
</dbReference>
<dbReference type="PANTHER" id="PTHR46632">
    <property type="entry name" value="E3 UBIQUITIN-PROTEIN LIGASE SINA-LIKE 4"/>
    <property type="match status" value="1"/>
</dbReference>
<keyword evidence="6" id="KW-0479">Metal-binding</keyword>
<evidence type="ECO:0000256" key="10">
    <source>
        <dbReference type="ARBA" id="ARBA00024004"/>
    </source>
</evidence>
<keyword evidence="8" id="KW-0833">Ubl conjugation pathway</keyword>
<dbReference type="EC" id="2.3.2.27" evidence="4"/>
<evidence type="ECO:0000256" key="6">
    <source>
        <dbReference type="ARBA" id="ARBA00022723"/>
    </source>
</evidence>
<dbReference type="EMBL" id="CP097508">
    <property type="protein sequence ID" value="URE09541.1"/>
    <property type="molecule type" value="Genomic_DNA"/>
</dbReference>
<dbReference type="PROSITE" id="PS51081">
    <property type="entry name" value="ZF_SIAH"/>
    <property type="match status" value="1"/>
</dbReference>
<evidence type="ECO:0000256" key="7">
    <source>
        <dbReference type="ARBA" id="ARBA00022771"/>
    </source>
</evidence>
<keyword evidence="7 11" id="KW-0863">Zinc-finger</keyword>
<dbReference type="InterPro" id="IPR044286">
    <property type="entry name" value="SINL_plant"/>
</dbReference>
<comment type="function">
    <text evidence="10">E3 ubiquitin-protein ligase that mediates ubiquitination and subsequent proteasomal degradation of target proteins. E3 ubiquitin ligases accept ubiquitin from an E2 ubiquitin-conjugating enzyme in the form of a thioester and then directly transfers the ubiquitin to targeted substrates. It probably triggers the ubiquitin-mediated degradation of different substrates.</text>
</comment>
<evidence type="ECO:0000256" key="3">
    <source>
        <dbReference type="ARBA" id="ARBA00009119"/>
    </source>
</evidence>
<dbReference type="Pfam" id="PF21361">
    <property type="entry name" value="Sina_ZnF"/>
    <property type="match status" value="1"/>
</dbReference>
<evidence type="ECO:0000256" key="2">
    <source>
        <dbReference type="ARBA" id="ARBA00004906"/>
    </source>
</evidence>
<evidence type="ECO:0000259" key="13">
    <source>
        <dbReference type="PROSITE" id="PS51081"/>
    </source>
</evidence>
<gene>
    <name evidence="14" type="ORF">MUK42_23578</name>
</gene>
<evidence type="ECO:0000313" key="14">
    <source>
        <dbReference type="EMBL" id="URE09541.1"/>
    </source>
</evidence>
<dbReference type="CDD" id="cd16571">
    <property type="entry name" value="RING-HC_SIAHs"/>
    <property type="match status" value="1"/>
</dbReference>
<dbReference type="GO" id="GO:0008270">
    <property type="term" value="F:zinc ion binding"/>
    <property type="evidence" value="ECO:0007669"/>
    <property type="project" value="UniProtKB-KW"/>
</dbReference>
<dbReference type="InterPro" id="IPR049548">
    <property type="entry name" value="Sina-like_RING"/>
</dbReference>
<dbReference type="Pfam" id="PF21362">
    <property type="entry name" value="Sina_RING"/>
    <property type="match status" value="1"/>
</dbReference>
<dbReference type="GO" id="GO:0061630">
    <property type="term" value="F:ubiquitin protein ligase activity"/>
    <property type="evidence" value="ECO:0007669"/>
    <property type="project" value="UniProtKB-EC"/>
</dbReference>
<feature type="compositionally biased region" description="Basic residues" evidence="12">
    <location>
        <begin position="1"/>
        <end position="11"/>
    </location>
</feature>
<feature type="domain" description="SIAH-type" evidence="13">
    <location>
        <begin position="119"/>
        <end position="177"/>
    </location>
</feature>
<evidence type="ECO:0000256" key="4">
    <source>
        <dbReference type="ARBA" id="ARBA00012483"/>
    </source>
</evidence>
<feature type="compositionally biased region" description="Basic and acidic residues" evidence="12">
    <location>
        <begin position="18"/>
        <end position="32"/>
    </location>
</feature>
<evidence type="ECO:0000256" key="1">
    <source>
        <dbReference type="ARBA" id="ARBA00000900"/>
    </source>
</evidence>
<evidence type="ECO:0000256" key="9">
    <source>
        <dbReference type="ARBA" id="ARBA00022833"/>
    </source>
</evidence>
<comment type="pathway">
    <text evidence="2">Protein modification; protein ubiquitination.</text>
</comment>
<dbReference type="InterPro" id="IPR013083">
    <property type="entry name" value="Znf_RING/FYVE/PHD"/>
</dbReference>
<dbReference type="AlphaFoldDB" id="A0A9E7G615"/>
<evidence type="ECO:0000256" key="12">
    <source>
        <dbReference type="SAM" id="MobiDB-lite"/>
    </source>
</evidence>
<name>A0A9E7G615_9LILI</name>
<evidence type="ECO:0000313" key="15">
    <source>
        <dbReference type="Proteomes" id="UP001055439"/>
    </source>
</evidence>
<accession>A0A9E7G615</accession>
<sequence>MEKYTGKKRGHASATECSESRSKSKSKSKVEHPSTAPSEAAGSQKSRNSNGTDVGTGSIGLRVLECVVCFGPLLPPLYQCRNGHVACHPCHEKLHSICHTCKCLLSYARNLALENIMESVMIPCPHAPFGCKETVDYIKPQEHAEKCTYAPFSCLFPECTYAASYEELMSHATQKHQVPTRSFDDGSAFYELLGFQSIFLMLRETNICFLLRNSGDISSGRAFSVVSNRSCLRGTNWLYDLSLWSLWNGVEFRLCDAPVEQLDNQSSPETILFVPQKYFTHHLQSLRICIRKIS</sequence>
<feature type="compositionally biased region" description="Polar residues" evidence="12">
    <location>
        <begin position="35"/>
        <end position="53"/>
    </location>
</feature>
<dbReference type="InterPro" id="IPR013010">
    <property type="entry name" value="Znf_SIAH"/>
</dbReference>
<organism evidence="14 15">
    <name type="scientific">Musa troglodytarum</name>
    <name type="common">fe'i banana</name>
    <dbReference type="NCBI Taxonomy" id="320322"/>
    <lineage>
        <taxon>Eukaryota</taxon>
        <taxon>Viridiplantae</taxon>
        <taxon>Streptophyta</taxon>
        <taxon>Embryophyta</taxon>
        <taxon>Tracheophyta</taxon>
        <taxon>Spermatophyta</taxon>
        <taxon>Magnoliopsida</taxon>
        <taxon>Liliopsida</taxon>
        <taxon>Zingiberales</taxon>
        <taxon>Musaceae</taxon>
        <taxon>Musa</taxon>
    </lineage>
</organism>
<proteinExistence type="inferred from homology"/>
<dbReference type="OrthoDB" id="4788989at2759"/>
<keyword evidence="5" id="KW-0808">Transferase</keyword>
<keyword evidence="9" id="KW-0862">Zinc</keyword>
<feature type="region of interest" description="Disordered" evidence="12">
    <location>
        <begin position="1"/>
        <end position="53"/>
    </location>
</feature>
<dbReference type="PANTHER" id="PTHR46632:SF16">
    <property type="entry name" value="E3 UBIQUITIN-PROTEIN LIGASE SINA-LIKE 10"/>
    <property type="match status" value="1"/>
</dbReference>
<dbReference type="Gene3D" id="3.30.40.10">
    <property type="entry name" value="Zinc/RING finger domain, C3HC4 (zinc finger)"/>
    <property type="match status" value="1"/>
</dbReference>